<comment type="caution">
    <text evidence="2">The sequence shown here is derived from an EMBL/GenBank/DDBJ whole genome shotgun (WGS) entry which is preliminary data.</text>
</comment>
<gene>
    <name evidence="2" type="ORF">CYMTET_43736</name>
</gene>
<evidence type="ECO:0000259" key="1">
    <source>
        <dbReference type="PROSITE" id="PS51781"/>
    </source>
</evidence>
<protein>
    <recommendedName>
        <fullName evidence="1">SH3b domain-containing protein</fullName>
    </recommendedName>
</protein>
<accession>A0AAE0C2W1</accession>
<proteinExistence type="predicted"/>
<name>A0AAE0C2W1_9CHLO</name>
<dbReference type="SMART" id="SM00287">
    <property type="entry name" value="SH3b"/>
    <property type="match status" value="1"/>
</dbReference>
<reference evidence="2 3" key="1">
    <citation type="journal article" date="2015" name="Genome Biol. Evol.">
        <title>Comparative Genomics of a Bacterivorous Green Alga Reveals Evolutionary Causalities and Consequences of Phago-Mixotrophic Mode of Nutrition.</title>
        <authorList>
            <person name="Burns J.A."/>
            <person name="Paasch A."/>
            <person name="Narechania A."/>
            <person name="Kim E."/>
        </authorList>
    </citation>
    <scope>NUCLEOTIDE SEQUENCE [LARGE SCALE GENOMIC DNA]</scope>
    <source>
        <strain evidence="2 3">PLY_AMNH</strain>
    </source>
</reference>
<evidence type="ECO:0000313" key="3">
    <source>
        <dbReference type="Proteomes" id="UP001190700"/>
    </source>
</evidence>
<dbReference type="Pfam" id="PF08239">
    <property type="entry name" value="SH3_3"/>
    <property type="match status" value="1"/>
</dbReference>
<feature type="domain" description="SH3b" evidence="1">
    <location>
        <begin position="205"/>
        <end position="270"/>
    </location>
</feature>
<dbReference type="EMBL" id="LGRX02029528">
    <property type="protein sequence ID" value="KAK3246739.1"/>
    <property type="molecule type" value="Genomic_DNA"/>
</dbReference>
<dbReference type="InterPro" id="IPR003646">
    <property type="entry name" value="SH3-like_bac-type"/>
</dbReference>
<dbReference type="PROSITE" id="PS51781">
    <property type="entry name" value="SH3B"/>
    <property type="match status" value="1"/>
</dbReference>
<sequence>MSQTGSLDSSSLKDLLSKAPTRIQVFPLNEPVRPQETGIIAQAASGNERWHLSSKVSGLLGDVTGATTSFALYQVVFAPHVAIRSQPNLEADLIGLRKVGDLVEVVAKRGMWLKLQDVPDSQGRNSEYDEAWMLLEHEDHGKLLKFMHGDRNLREDLARLAGPIVEESQDAQGSRTVEGQAATKLSTKDLQLQQDSSRAIMDFVRHTYEVKHTRLYIRAKPTLGSQIVGVLRHGEIIKADGTKGPWARVQHTSTQEKEGWMLTVHDKFGSLVKLISDNSIVVPDSEDPSFDQTTAVPPKANTLLCSTLEPVFSPVSAAADWLEASAETHPFDRKRVLLEAVRTLLDSGAPFQGTAELLSVRAEPFENISIFNTALASSRHENTFDPEEVKALFIQALDPDFFAPVVSRLQLHDQRAATDLVAI</sequence>
<evidence type="ECO:0000313" key="2">
    <source>
        <dbReference type="EMBL" id="KAK3246739.1"/>
    </source>
</evidence>
<dbReference type="Proteomes" id="UP001190700">
    <property type="component" value="Unassembled WGS sequence"/>
</dbReference>
<dbReference type="AlphaFoldDB" id="A0AAE0C2W1"/>
<dbReference type="Gene3D" id="2.30.30.40">
    <property type="entry name" value="SH3 Domains"/>
    <property type="match status" value="1"/>
</dbReference>
<keyword evidence="3" id="KW-1185">Reference proteome</keyword>
<organism evidence="2 3">
    <name type="scientific">Cymbomonas tetramitiformis</name>
    <dbReference type="NCBI Taxonomy" id="36881"/>
    <lineage>
        <taxon>Eukaryota</taxon>
        <taxon>Viridiplantae</taxon>
        <taxon>Chlorophyta</taxon>
        <taxon>Pyramimonadophyceae</taxon>
        <taxon>Pyramimonadales</taxon>
        <taxon>Pyramimonadaceae</taxon>
        <taxon>Cymbomonas</taxon>
    </lineage>
</organism>